<evidence type="ECO:0000256" key="1">
    <source>
        <dbReference type="ARBA" id="ARBA00004496"/>
    </source>
</evidence>
<keyword evidence="4 5" id="KW-0963">Cytoplasm</keyword>
<reference evidence="8 9" key="1">
    <citation type="journal article" date="2012" name="Appl. Environ. Microbiol.">
        <title>Draft genome sequence of a psychrotolerant sulfur-oxidizing bacterium, Sulfuricella denitrificans skB26, and proteomic insights into cold adaptation.</title>
        <authorList>
            <person name="Watanabe T."/>
            <person name="Kojima H."/>
            <person name="Fukui M."/>
        </authorList>
    </citation>
    <scope>NUCLEOTIDE SEQUENCE [LARGE SCALE GENOMIC DNA]</scope>
    <source>
        <strain evidence="9">skB26</strain>
    </source>
</reference>
<keyword evidence="9" id="KW-1185">Reference proteome</keyword>
<dbReference type="PANTHER" id="PTHR33602">
    <property type="entry name" value="REGULATORY PROTEIN RECX FAMILY PROTEIN"/>
    <property type="match status" value="1"/>
</dbReference>
<dbReference type="KEGG" id="sdr:SCD_n00849"/>
<organism evidence="8 9">
    <name type="scientific">Sulfuricella denitrificans (strain DSM 22764 / NBRC 105220 / skB26)</name>
    <dbReference type="NCBI Taxonomy" id="1163617"/>
    <lineage>
        <taxon>Bacteria</taxon>
        <taxon>Pseudomonadati</taxon>
        <taxon>Pseudomonadota</taxon>
        <taxon>Betaproteobacteria</taxon>
        <taxon>Nitrosomonadales</taxon>
        <taxon>Sulfuricellaceae</taxon>
        <taxon>Sulfuricella</taxon>
    </lineage>
</organism>
<evidence type="ECO:0000313" key="8">
    <source>
        <dbReference type="EMBL" id="BAN34690.1"/>
    </source>
</evidence>
<evidence type="ECO:0000256" key="5">
    <source>
        <dbReference type="HAMAP-Rule" id="MF_01114"/>
    </source>
</evidence>
<dbReference type="NCBIfam" id="NF001055">
    <property type="entry name" value="PRK00117.2-5"/>
    <property type="match status" value="1"/>
</dbReference>
<evidence type="ECO:0000256" key="3">
    <source>
        <dbReference type="ARBA" id="ARBA00018111"/>
    </source>
</evidence>
<comment type="similarity">
    <text evidence="2 5">Belongs to the RecX family.</text>
</comment>
<dbReference type="HOGENOM" id="CLU_066607_3_1_4"/>
<dbReference type="GO" id="GO:0006282">
    <property type="term" value="P:regulation of DNA repair"/>
    <property type="evidence" value="ECO:0007669"/>
    <property type="project" value="UniProtKB-UniRule"/>
</dbReference>
<evidence type="ECO:0000256" key="4">
    <source>
        <dbReference type="ARBA" id="ARBA00022490"/>
    </source>
</evidence>
<dbReference type="PANTHER" id="PTHR33602:SF1">
    <property type="entry name" value="REGULATORY PROTEIN RECX FAMILY PROTEIN"/>
    <property type="match status" value="1"/>
</dbReference>
<feature type="domain" description="RecX second three-helical" evidence="6">
    <location>
        <begin position="52"/>
        <end position="91"/>
    </location>
</feature>
<dbReference type="GO" id="GO:0005737">
    <property type="term" value="C:cytoplasm"/>
    <property type="evidence" value="ECO:0007669"/>
    <property type="project" value="UniProtKB-SubCell"/>
</dbReference>
<name>S6A9T9_SULDS</name>
<evidence type="ECO:0000313" key="9">
    <source>
        <dbReference type="Proteomes" id="UP000015559"/>
    </source>
</evidence>
<dbReference type="HAMAP" id="MF_01114">
    <property type="entry name" value="RecX"/>
    <property type="match status" value="1"/>
</dbReference>
<protein>
    <recommendedName>
        <fullName evidence="3 5">Regulatory protein RecX</fullName>
    </recommendedName>
</protein>
<accession>S6A9T9</accession>
<dbReference type="Proteomes" id="UP000015559">
    <property type="component" value="Chromosome"/>
</dbReference>
<gene>
    <name evidence="5" type="primary">recX</name>
    <name evidence="8" type="ORF">SCD_n00849</name>
</gene>
<dbReference type="InterPro" id="IPR036388">
    <property type="entry name" value="WH-like_DNA-bd_sf"/>
</dbReference>
<dbReference type="eggNOG" id="COG2137">
    <property type="taxonomic scope" value="Bacteria"/>
</dbReference>
<dbReference type="Pfam" id="PF21981">
    <property type="entry name" value="RecX_HTH3"/>
    <property type="match status" value="1"/>
</dbReference>
<proteinExistence type="inferred from homology"/>
<dbReference type="STRING" id="1163617.SCD_n00849"/>
<dbReference type="RefSeq" id="WP_009206363.1">
    <property type="nucleotide sequence ID" value="NC_022357.1"/>
</dbReference>
<dbReference type="Gene3D" id="1.10.10.10">
    <property type="entry name" value="Winged helix-like DNA-binding domain superfamily/Winged helix DNA-binding domain"/>
    <property type="match status" value="3"/>
</dbReference>
<dbReference type="OrthoDB" id="5295441at2"/>
<evidence type="ECO:0000259" key="6">
    <source>
        <dbReference type="Pfam" id="PF02631"/>
    </source>
</evidence>
<evidence type="ECO:0000256" key="2">
    <source>
        <dbReference type="ARBA" id="ARBA00009695"/>
    </source>
</evidence>
<dbReference type="EMBL" id="AP013066">
    <property type="protein sequence ID" value="BAN34690.1"/>
    <property type="molecule type" value="Genomic_DNA"/>
</dbReference>
<dbReference type="InterPro" id="IPR053925">
    <property type="entry name" value="RecX_HTH_3rd"/>
</dbReference>
<evidence type="ECO:0000259" key="7">
    <source>
        <dbReference type="Pfam" id="PF21981"/>
    </source>
</evidence>
<comment type="subcellular location">
    <subcellularLocation>
        <location evidence="1 5">Cytoplasm</location>
    </subcellularLocation>
</comment>
<dbReference type="InterPro" id="IPR003783">
    <property type="entry name" value="Regulatory_RecX"/>
</dbReference>
<dbReference type="InterPro" id="IPR053924">
    <property type="entry name" value="RecX_HTH_2nd"/>
</dbReference>
<dbReference type="Pfam" id="PF02631">
    <property type="entry name" value="RecX_HTH2"/>
    <property type="match status" value="1"/>
</dbReference>
<sequence length="146" mass="17056">MPDLSLRQRALNYLARREYTRDELYRKLLPYAEESDSLEDLLADFKARDWLSEQRFVEQVVHARSGRYGSRYIAHELREKGVADELIAQALPQLKENDLETARTIWAKKFGKLPEDAKERAKQMRFLQSRGFGLDVIGKLLNGSDR</sequence>
<feature type="domain" description="RecX third three-helical" evidence="7">
    <location>
        <begin position="96"/>
        <end position="139"/>
    </location>
</feature>
<dbReference type="AlphaFoldDB" id="S6A9T9"/>
<comment type="function">
    <text evidence="5">Modulates RecA activity.</text>
</comment>